<keyword evidence="8 13" id="KW-0238">DNA-binding</keyword>
<keyword evidence="7" id="KW-0175">Coiled coil</keyword>
<dbReference type="InterPro" id="IPR013087">
    <property type="entry name" value="Znf_C2H2_type"/>
</dbReference>
<dbReference type="InterPro" id="IPR036236">
    <property type="entry name" value="Znf_C2H2_sf"/>
</dbReference>
<evidence type="ECO:0000259" key="16">
    <source>
        <dbReference type="PROSITE" id="PS50950"/>
    </source>
</evidence>
<evidence type="ECO:0000256" key="11">
    <source>
        <dbReference type="ARBA" id="ARBA00023306"/>
    </source>
</evidence>
<dbReference type="Gene3D" id="6.20.210.20">
    <property type="entry name" value="THAP domain"/>
    <property type="match status" value="1"/>
</dbReference>
<dbReference type="SUPFAM" id="SSF57667">
    <property type="entry name" value="beta-beta-alpha zinc fingers"/>
    <property type="match status" value="1"/>
</dbReference>
<dbReference type="PROSITE" id="PS00028">
    <property type="entry name" value="ZINC_FINGER_C2H2_1"/>
    <property type="match status" value="1"/>
</dbReference>
<evidence type="ECO:0000313" key="17">
    <source>
        <dbReference type="EMBL" id="KAJ8703839.1"/>
    </source>
</evidence>
<evidence type="ECO:0000256" key="13">
    <source>
        <dbReference type="PROSITE-ProRule" id="PRU00309"/>
    </source>
</evidence>
<evidence type="ECO:0000313" key="18">
    <source>
        <dbReference type="Proteomes" id="UP001231518"/>
    </source>
</evidence>
<evidence type="ECO:0000256" key="1">
    <source>
        <dbReference type="ARBA" id="ARBA00004642"/>
    </source>
</evidence>
<keyword evidence="10" id="KW-0539">Nucleus</keyword>
<evidence type="ECO:0000259" key="15">
    <source>
        <dbReference type="PROSITE" id="PS50157"/>
    </source>
</evidence>
<dbReference type="Pfam" id="PF05485">
    <property type="entry name" value="THAP"/>
    <property type="match status" value="1"/>
</dbReference>
<evidence type="ECO:0000256" key="12">
    <source>
        <dbReference type="PROSITE-ProRule" id="PRU00042"/>
    </source>
</evidence>
<dbReference type="PANTHER" id="PTHR46600:SF1">
    <property type="entry name" value="THAP DOMAIN-CONTAINING PROTEIN 1"/>
    <property type="match status" value="1"/>
</dbReference>
<organism evidence="17 18">
    <name type="scientific">Mythimna separata</name>
    <name type="common">Oriental armyworm</name>
    <name type="synonym">Pseudaletia separata</name>
    <dbReference type="NCBI Taxonomy" id="271217"/>
    <lineage>
        <taxon>Eukaryota</taxon>
        <taxon>Metazoa</taxon>
        <taxon>Ecdysozoa</taxon>
        <taxon>Arthropoda</taxon>
        <taxon>Hexapoda</taxon>
        <taxon>Insecta</taxon>
        <taxon>Pterygota</taxon>
        <taxon>Neoptera</taxon>
        <taxon>Endopterygota</taxon>
        <taxon>Lepidoptera</taxon>
        <taxon>Glossata</taxon>
        <taxon>Ditrysia</taxon>
        <taxon>Noctuoidea</taxon>
        <taxon>Noctuidae</taxon>
        <taxon>Noctuinae</taxon>
        <taxon>Hadenini</taxon>
        <taxon>Mythimna</taxon>
    </lineage>
</organism>
<evidence type="ECO:0000256" key="2">
    <source>
        <dbReference type="ARBA" id="ARBA00006177"/>
    </source>
</evidence>
<dbReference type="EMBL" id="JARGEI010000032">
    <property type="protein sequence ID" value="KAJ8703839.1"/>
    <property type="molecule type" value="Genomic_DNA"/>
</dbReference>
<sequence length="448" mass="51424">MASTIVAEDECNQIIMNLQDPIKIASTTIVEDESNQIVNKTNENNTEQQIEKPNPIDVEIIEILSEEESQDSEYSSNVIILGTKENQSTENPNYEVGYTVHDDDDGTASEEDGNTSEDEGNSSHDEGNVTVLGEGRPKSKRRMKSELERLLLDTKMRSDGIEEDYDGFGDESTIFRKYKLRKSEQTVSYKEHTDIKPKRRNDDDERDLNCPVCKEDCDTMVTLLHHLRTHNRSIHGYTCSLCAEKFDRNAHLIAHRQKHTEDSFLCQECKTPPKRRRASCLIMGPCCVQGCEVTSEETYYFEFPTSRILRRKWLELIPIPGKLPLGTVVCSRHFSAEDYESVRGKVRLKRKVVPSRLLQQAFCPRTLLLAACWLHGGWLHVGWLPTSMVLRRRWQELIPIPGKLPLGTVVCSRHFSAEDYESVRGKVRLKRKVVPSRLLQQVTWPRFS</sequence>
<dbReference type="GO" id="GO:0008270">
    <property type="term" value="F:zinc ion binding"/>
    <property type="evidence" value="ECO:0007669"/>
    <property type="project" value="UniProtKB-KW"/>
</dbReference>
<feature type="domain" description="C2H2-type" evidence="15">
    <location>
        <begin position="237"/>
        <end position="264"/>
    </location>
</feature>
<dbReference type="PANTHER" id="PTHR46600">
    <property type="entry name" value="THAP DOMAIN-CONTAINING"/>
    <property type="match status" value="1"/>
</dbReference>
<feature type="region of interest" description="Disordered" evidence="14">
    <location>
        <begin position="186"/>
        <end position="205"/>
    </location>
</feature>
<keyword evidence="3" id="KW-0479">Metal-binding</keyword>
<feature type="compositionally biased region" description="Basic and acidic residues" evidence="14">
    <location>
        <begin position="186"/>
        <end position="203"/>
    </location>
</feature>
<gene>
    <name evidence="17" type="ORF">PYW07_013133</name>
</gene>
<evidence type="ECO:0000256" key="9">
    <source>
        <dbReference type="ARBA" id="ARBA00023163"/>
    </source>
</evidence>
<dbReference type="SMART" id="SM00355">
    <property type="entry name" value="ZnF_C2H2"/>
    <property type="match status" value="2"/>
</dbReference>
<evidence type="ECO:0000256" key="6">
    <source>
        <dbReference type="ARBA" id="ARBA00023015"/>
    </source>
</evidence>
<dbReference type="PROSITE" id="PS50950">
    <property type="entry name" value="ZF_THAP"/>
    <property type="match status" value="1"/>
</dbReference>
<reference evidence="17" key="1">
    <citation type="submission" date="2023-03" db="EMBL/GenBank/DDBJ databases">
        <title>Chromosome-level genomes of two armyworms, Mythimna separata and Mythimna loreyi, provide insights into the biosynthesis and reception of sex pheromones.</title>
        <authorList>
            <person name="Zhao H."/>
        </authorList>
    </citation>
    <scope>NUCLEOTIDE SEQUENCE</scope>
    <source>
        <strain evidence="17">BeijingLab</strain>
        <tissue evidence="17">Pupa</tissue>
    </source>
</reference>
<dbReference type="GO" id="GO:0043565">
    <property type="term" value="F:sequence-specific DNA binding"/>
    <property type="evidence" value="ECO:0007669"/>
    <property type="project" value="InterPro"/>
</dbReference>
<feature type="region of interest" description="Disordered" evidence="14">
    <location>
        <begin position="83"/>
        <end position="143"/>
    </location>
</feature>
<evidence type="ECO:0000256" key="10">
    <source>
        <dbReference type="ARBA" id="ARBA00023242"/>
    </source>
</evidence>
<evidence type="ECO:0000256" key="5">
    <source>
        <dbReference type="ARBA" id="ARBA00022833"/>
    </source>
</evidence>
<dbReference type="PROSITE" id="PS50157">
    <property type="entry name" value="ZINC_FINGER_C2H2_2"/>
    <property type="match status" value="1"/>
</dbReference>
<evidence type="ECO:0000256" key="3">
    <source>
        <dbReference type="ARBA" id="ARBA00022723"/>
    </source>
</evidence>
<evidence type="ECO:0000256" key="8">
    <source>
        <dbReference type="ARBA" id="ARBA00023125"/>
    </source>
</evidence>
<name>A0AAD8DJZ6_MYTSE</name>
<proteinExistence type="inferred from homology"/>
<evidence type="ECO:0000256" key="7">
    <source>
        <dbReference type="ARBA" id="ARBA00023054"/>
    </source>
</evidence>
<keyword evidence="18" id="KW-1185">Reference proteome</keyword>
<evidence type="ECO:0000256" key="4">
    <source>
        <dbReference type="ARBA" id="ARBA00022771"/>
    </source>
</evidence>
<accession>A0AAD8DJZ6</accession>
<comment type="caution">
    <text evidence="17">The sequence shown here is derived from an EMBL/GenBank/DDBJ whole genome shotgun (WGS) entry which is preliminary data.</text>
</comment>
<dbReference type="SMART" id="SM00980">
    <property type="entry name" value="THAP"/>
    <property type="match status" value="2"/>
</dbReference>
<dbReference type="InterPro" id="IPR026516">
    <property type="entry name" value="THAP1/10"/>
</dbReference>
<keyword evidence="9" id="KW-0804">Transcription</keyword>
<comment type="similarity">
    <text evidence="2">Belongs to the THAP1 family.</text>
</comment>
<keyword evidence="11" id="KW-0131">Cell cycle</keyword>
<dbReference type="SUPFAM" id="SSF57716">
    <property type="entry name" value="Glucocorticoid receptor-like (DNA-binding domain)"/>
    <property type="match status" value="2"/>
</dbReference>
<dbReference type="InterPro" id="IPR038441">
    <property type="entry name" value="THAP_Znf_sf"/>
</dbReference>
<dbReference type="AlphaFoldDB" id="A0AAD8DJZ6"/>
<dbReference type="GO" id="GO:0005654">
    <property type="term" value="C:nucleoplasm"/>
    <property type="evidence" value="ECO:0007669"/>
    <property type="project" value="UniProtKB-SubCell"/>
</dbReference>
<feature type="domain" description="THAP-type" evidence="16">
    <location>
        <begin position="282"/>
        <end position="357"/>
    </location>
</feature>
<keyword evidence="6" id="KW-0805">Transcription regulation</keyword>
<protein>
    <submittedName>
        <fullName evidence="17">Uncharacterized protein</fullName>
    </submittedName>
</protein>
<dbReference type="Gene3D" id="3.30.160.60">
    <property type="entry name" value="Classic Zinc Finger"/>
    <property type="match status" value="1"/>
</dbReference>
<feature type="compositionally biased region" description="Acidic residues" evidence="14">
    <location>
        <begin position="102"/>
        <end position="120"/>
    </location>
</feature>
<dbReference type="Proteomes" id="UP001231518">
    <property type="component" value="Chromosome 31"/>
</dbReference>
<keyword evidence="4 12" id="KW-0863">Zinc-finger</keyword>
<evidence type="ECO:0000256" key="14">
    <source>
        <dbReference type="SAM" id="MobiDB-lite"/>
    </source>
</evidence>
<dbReference type="InterPro" id="IPR006612">
    <property type="entry name" value="THAP_Znf"/>
</dbReference>
<keyword evidence="5" id="KW-0862">Zinc</keyword>
<comment type="subcellular location">
    <subcellularLocation>
        <location evidence="1">Nucleus</location>
        <location evidence="1">Nucleoplasm</location>
    </subcellularLocation>
</comment>